<dbReference type="OrthoDB" id="9991317at2759"/>
<protein>
    <recommendedName>
        <fullName evidence="1">CHAT domain-containing protein</fullName>
    </recommendedName>
</protein>
<dbReference type="InterPro" id="IPR011990">
    <property type="entry name" value="TPR-like_helical_dom_sf"/>
</dbReference>
<dbReference type="PANTHER" id="PTHR19959">
    <property type="entry name" value="KINESIN LIGHT CHAIN"/>
    <property type="match status" value="1"/>
</dbReference>
<dbReference type="Pfam" id="PF13374">
    <property type="entry name" value="TPR_10"/>
    <property type="match status" value="4"/>
</dbReference>
<dbReference type="Pfam" id="PF12770">
    <property type="entry name" value="CHAT"/>
    <property type="match status" value="1"/>
</dbReference>
<keyword evidence="3" id="KW-1185">Reference proteome</keyword>
<evidence type="ECO:0000313" key="2">
    <source>
        <dbReference type="EMBL" id="CAH0023587.1"/>
    </source>
</evidence>
<dbReference type="InterPro" id="IPR024983">
    <property type="entry name" value="CHAT_dom"/>
</dbReference>
<dbReference type="Gene3D" id="1.25.40.10">
    <property type="entry name" value="Tetratricopeptide repeat domain"/>
    <property type="match status" value="2"/>
</dbReference>
<evidence type="ECO:0000313" key="3">
    <source>
        <dbReference type="Proteomes" id="UP000696573"/>
    </source>
</evidence>
<accession>A0A9N9VHE9</accession>
<gene>
    <name evidence="2" type="ORF">CRHIZ90672A_00018317</name>
</gene>
<proteinExistence type="predicted"/>
<sequence>MESSNPSRQHKIFEGDLPAFLSRITLDSYGAYRRTGQIDHVVTAVLSAQQAVANTANNDSNCVGRLSNLAIMLESRYQRTAVISDLREAVSAAQQSALITPGDHPDRAGRLSNLANYLEDYYKRSGMAVAATPIQHPNRAGRLNNLGMVLETRFERTKVIDDLEEAINVGRQAVAATSSNRLPHITCLTNLARRLYCLYTHTGALRNLEVAADLAKSAAAATPDDHPDRVGCLNHLGNILESWYKATGSMKHLEEAINIAQQAVVVASGNDSDRIACLINLGNKLVLRYEKNDALRDLDEAIDMAQQAVAVTCKDHPDYTNYLNNLASRLSRRFNRTGEVTDSERAIHSARKLLEAVPQGHPDHAGWLSNLGIMLESRYRQLGVMDDLEEAISVTRQAVANTLANHLFYASYLNNLSNKLERRYERTGEMNDLQEAIDLARRAIEAIPKDHPDRPGYLNNRGLKLERRHEQTKSPDDLKEACDSFIEAWETPSAIPFHRIRSATHCIRLLVLQGKAKAAAEIGTGAIGLLPLVNTKLLNRTDQQYVVSTFAGIAANTCALLLVMGKVKDALLHLELGRAVILGQLMDGRSDIAGWATKKPKLARRYEKLRNKVNSPIRIQEQGIAGDRAQQERIQSISDLNDCINKVRKIPGCERFLRCQTTKQMKECAKGGSIVIINITELRSDAIIVSPTAIKRIHLPDLSADEATTWLNISWTGRRAERARKNKEYAIYLSWLWKACVKVVLDGLRTLHEPTVCAPFRVWWIGSGLASSMPFHAAGIHDPGSTETAYHQTISSYTPSIKALAHAQWKEQGCESSSDALLAVTMPTIPPFDGKAPPSLPGVSEEMENVIELSKGHMPGEGMVQPSVGQVLSHLKGCSVAHFACHGTTDPLDPSKSGLILQRQEQVSTADDEQDGCRETAGLIQDRLTVKMISGMDLKHAKLAYLSACSTAQNKVENLSDEVIHVPKWNDGKVAWALREALMAVRADDMTMPLNWAQYVHYGF</sequence>
<feature type="domain" description="CHAT" evidence="1">
    <location>
        <begin position="732"/>
        <end position="966"/>
    </location>
</feature>
<dbReference type="SUPFAM" id="SSF48452">
    <property type="entry name" value="TPR-like"/>
    <property type="match status" value="2"/>
</dbReference>
<dbReference type="PANTHER" id="PTHR19959:SF119">
    <property type="entry name" value="FUNGAL LIPASE-LIKE DOMAIN-CONTAINING PROTEIN"/>
    <property type="match status" value="1"/>
</dbReference>
<reference evidence="2" key="1">
    <citation type="submission" date="2021-10" db="EMBL/GenBank/DDBJ databases">
        <authorList>
            <person name="Piombo E."/>
        </authorList>
    </citation>
    <scope>NUCLEOTIDE SEQUENCE</scope>
</reference>
<dbReference type="Proteomes" id="UP000696573">
    <property type="component" value="Unassembled WGS sequence"/>
</dbReference>
<evidence type="ECO:0000259" key="1">
    <source>
        <dbReference type="Pfam" id="PF12770"/>
    </source>
</evidence>
<name>A0A9N9VHE9_9HYPO</name>
<comment type="caution">
    <text evidence="2">The sequence shown here is derived from an EMBL/GenBank/DDBJ whole genome shotgun (WGS) entry which is preliminary data.</text>
</comment>
<dbReference type="AlphaFoldDB" id="A0A9N9VHE9"/>
<organism evidence="2 3">
    <name type="scientific">Clonostachys rhizophaga</name>
    <dbReference type="NCBI Taxonomy" id="160324"/>
    <lineage>
        <taxon>Eukaryota</taxon>
        <taxon>Fungi</taxon>
        <taxon>Dikarya</taxon>
        <taxon>Ascomycota</taxon>
        <taxon>Pezizomycotina</taxon>
        <taxon>Sordariomycetes</taxon>
        <taxon>Hypocreomycetidae</taxon>
        <taxon>Hypocreales</taxon>
        <taxon>Bionectriaceae</taxon>
        <taxon>Clonostachys</taxon>
    </lineage>
</organism>
<dbReference type="EMBL" id="CABFNQ020000693">
    <property type="protein sequence ID" value="CAH0023587.1"/>
    <property type="molecule type" value="Genomic_DNA"/>
</dbReference>